<dbReference type="AlphaFoldDB" id="A0A7J8YBW3"/>
<dbReference type="InterPro" id="IPR036691">
    <property type="entry name" value="Endo/exonu/phosph_ase_sf"/>
</dbReference>
<feature type="non-terminal residue" evidence="2">
    <location>
        <position position="309"/>
    </location>
</feature>
<evidence type="ECO:0000313" key="2">
    <source>
        <dbReference type="EMBL" id="MBA0696892.1"/>
    </source>
</evidence>
<comment type="caution">
    <text evidence="2">The sequence shown here is derived from an EMBL/GenBank/DDBJ whole genome shotgun (WGS) entry which is preliminary data.</text>
</comment>
<gene>
    <name evidence="2" type="ORF">Goari_003412</name>
</gene>
<accession>A0A7J8YBW3</accession>
<name>A0A7J8YBW3_GOSAI</name>
<evidence type="ECO:0008006" key="4">
    <source>
        <dbReference type="Google" id="ProtNLM"/>
    </source>
</evidence>
<dbReference type="EMBL" id="JABFAA010000011">
    <property type="protein sequence ID" value="MBA0696892.1"/>
    <property type="molecule type" value="Genomic_DNA"/>
</dbReference>
<dbReference type="Gene3D" id="3.60.10.10">
    <property type="entry name" value="Endonuclease/exonuclease/phosphatase"/>
    <property type="match status" value="1"/>
</dbReference>
<reference evidence="2 3" key="1">
    <citation type="journal article" date="2019" name="Genome Biol. Evol.">
        <title>Insights into the evolution of the New World diploid cottons (Gossypium, subgenus Houzingenia) based on genome sequencing.</title>
        <authorList>
            <person name="Grover C.E."/>
            <person name="Arick M.A. 2nd"/>
            <person name="Thrash A."/>
            <person name="Conover J.L."/>
            <person name="Sanders W.S."/>
            <person name="Peterson D.G."/>
            <person name="Frelichowski J.E."/>
            <person name="Scheffler J.A."/>
            <person name="Scheffler B.E."/>
            <person name="Wendel J.F."/>
        </authorList>
    </citation>
    <scope>NUCLEOTIDE SEQUENCE [LARGE SCALE GENOMIC DNA]</scope>
    <source>
        <strain evidence="2">185</strain>
        <tissue evidence="2">Leaf</tissue>
    </source>
</reference>
<protein>
    <recommendedName>
        <fullName evidence="4">Reverse transcriptase</fullName>
    </recommendedName>
</protein>
<dbReference type="PANTHER" id="PTHR33710:SF64">
    <property type="entry name" value="ENDONUCLEASE_EXONUCLEASE_PHOSPHATASE DOMAIN-CONTAINING PROTEIN"/>
    <property type="match status" value="1"/>
</dbReference>
<dbReference type="SUPFAM" id="SSF56219">
    <property type="entry name" value="DNase I-like"/>
    <property type="match status" value="1"/>
</dbReference>
<evidence type="ECO:0000256" key="1">
    <source>
        <dbReference type="SAM" id="MobiDB-lite"/>
    </source>
</evidence>
<keyword evidence="3" id="KW-1185">Reference proteome</keyword>
<dbReference type="Proteomes" id="UP000593577">
    <property type="component" value="Unassembled WGS sequence"/>
</dbReference>
<organism evidence="2 3">
    <name type="scientific">Gossypium aridum</name>
    <name type="common">American cotton</name>
    <name type="synonym">Erioxylum aridum</name>
    <dbReference type="NCBI Taxonomy" id="34290"/>
    <lineage>
        <taxon>Eukaryota</taxon>
        <taxon>Viridiplantae</taxon>
        <taxon>Streptophyta</taxon>
        <taxon>Embryophyta</taxon>
        <taxon>Tracheophyta</taxon>
        <taxon>Spermatophyta</taxon>
        <taxon>Magnoliopsida</taxon>
        <taxon>eudicotyledons</taxon>
        <taxon>Gunneridae</taxon>
        <taxon>Pentapetalae</taxon>
        <taxon>rosids</taxon>
        <taxon>malvids</taxon>
        <taxon>Malvales</taxon>
        <taxon>Malvaceae</taxon>
        <taxon>Malvoideae</taxon>
        <taxon>Gossypium</taxon>
    </lineage>
</organism>
<feature type="region of interest" description="Disordered" evidence="1">
    <location>
        <begin position="25"/>
        <end position="59"/>
    </location>
</feature>
<evidence type="ECO:0000313" key="3">
    <source>
        <dbReference type="Proteomes" id="UP000593577"/>
    </source>
</evidence>
<sequence>MRAPIATPNQVRGTRRNGVEVFKQMTQSDENKEDNSTNLRNARGKSNAKGKEKVWEEDSEGKSGGLAMMWREGVRVTVQNYSKFHIDSLVKMDNCEVFRFTGGDFNAILNNSEKEGGRRKPKALLDEFCDLMEELSLNDVKTSNGWFTWTKNRDGTGLIKERLNRFFVSNAFIRTLPFLTSNIVRQSKSDHEAILLDLFGCKPKEKCNNPRVCFRYDICWAKEQEARDIVSKAWSTVGCNSLEKMELIKEKLGPWQYKHYRRLRNNIRGLEKDIHNLMDGPINESSMKLLKTARGKLGHLYEMEEKYWA</sequence>
<proteinExistence type="predicted"/>
<dbReference type="PANTHER" id="PTHR33710">
    <property type="entry name" value="BNAC02G09200D PROTEIN"/>
    <property type="match status" value="1"/>
</dbReference>